<dbReference type="HOGENOM" id="CLU_708096_0_0_1"/>
<reference evidence="1 2" key="1">
    <citation type="journal article" date="2012" name="PLoS Pathog.">
        <title>Diverse lifestyles and strategies of plant pathogenesis encoded in the genomes of eighteen Dothideomycetes fungi.</title>
        <authorList>
            <person name="Ohm R.A."/>
            <person name="Feau N."/>
            <person name="Henrissat B."/>
            <person name="Schoch C.L."/>
            <person name="Horwitz B.A."/>
            <person name="Barry K.W."/>
            <person name="Condon B.J."/>
            <person name="Copeland A.C."/>
            <person name="Dhillon B."/>
            <person name="Glaser F."/>
            <person name="Hesse C.N."/>
            <person name="Kosti I."/>
            <person name="LaButti K."/>
            <person name="Lindquist E.A."/>
            <person name="Lucas S."/>
            <person name="Salamov A.A."/>
            <person name="Bradshaw R.E."/>
            <person name="Ciuffetti L."/>
            <person name="Hamelin R.C."/>
            <person name="Kema G.H.J."/>
            <person name="Lawrence C."/>
            <person name="Scott J.A."/>
            <person name="Spatafora J.W."/>
            <person name="Turgeon B.G."/>
            <person name="de Wit P.J.G.M."/>
            <person name="Zhong S."/>
            <person name="Goodwin S.B."/>
            <person name="Grigoriev I.V."/>
        </authorList>
    </citation>
    <scope>NUCLEOTIDE SEQUENCE [LARGE SCALE GENOMIC DNA]</scope>
    <source>
        <strain evidence="1 2">CIRAD86</strain>
    </source>
</reference>
<dbReference type="RefSeq" id="XP_007932385.1">
    <property type="nucleotide sequence ID" value="XM_007934194.1"/>
</dbReference>
<keyword evidence="2" id="KW-1185">Reference proteome</keyword>
<accession>M2YGW7</accession>
<dbReference type="VEuPathDB" id="FungiDB:MYCFIDRAFT_180395"/>
<protein>
    <submittedName>
        <fullName evidence="1">Uncharacterized protein</fullName>
    </submittedName>
</protein>
<dbReference type="EMBL" id="KB446571">
    <property type="protein sequence ID" value="EME77060.1"/>
    <property type="molecule type" value="Genomic_DNA"/>
</dbReference>
<evidence type="ECO:0000313" key="2">
    <source>
        <dbReference type="Proteomes" id="UP000016932"/>
    </source>
</evidence>
<evidence type="ECO:0000313" key="1">
    <source>
        <dbReference type="EMBL" id="EME77060.1"/>
    </source>
</evidence>
<dbReference type="KEGG" id="pfj:MYCFIDRAFT_180395"/>
<dbReference type="Proteomes" id="UP000016932">
    <property type="component" value="Unassembled WGS sequence"/>
</dbReference>
<dbReference type="GeneID" id="19334386"/>
<dbReference type="AlphaFoldDB" id="M2YGW7"/>
<proteinExistence type="predicted"/>
<name>M2YGW7_PSEFD</name>
<gene>
    <name evidence="1" type="ORF">MYCFIDRAFT_180395</name>
</gene>
<organism evidence="1 2">
    <name type="scientific">Pseudocercospora fijiensis (strain CIRAD86)</name>
    <name type="common">Black leaf streak disease fungus</name>
    <name type="synonym">Mycosphaerella fijiensis</name>
    <dbReference type="NCBI Taxonomy" id="383855"/>
    <lineage>
        <taxon>Eukaryota</taxon>
        <taxon>Fungi</taxon>
        <taxon>Dikarya</taxon>
        <taxon>Ascomycota</taxon>
        <taxon>Pezizomycotina</taxon>
        <taxon>Dothideomycetes</taxon>
        <taxon>Dothideomycetidae</taxon>
        <taxon>Mycosphaerellales</taxon>
        <taxon>Mycosphaerellaceae</taxon>
        <taxon>Pseudocercospora</taxon>
    </lineage>
</organism>
<sequence length="390" mass="43307">MPQSGQNLHSRTYLGLIHHVRSSSIRGRPVRSINSILPYFDASVACLQLISMLIWTSHQLLELFRITFPSERAKDKQTSSGIALSDSKSTPAPEFQCVLASFDCVYTTSDTPAQAAEPMMCHSTAVMESRRGIAVAALELAYFARPRIWQEDKVPCEWYHDHLISRLLCPVVIDACMCCSALHFSSLSSLPLSRNVLALSITPSLRQFKQKKAKRKKAINLGLLLHIVSLGLCSGLQHLSAFFSKDDTNLKAAEKSIKLPESQHSTASIRCQCFEGANDMLKRHALLRRQCEVLNTRCPEGGSDRPIPKARNLSAESRATESRTLISIRRPIGFSYALRGRLKILSPRQDRAQPCIHTCMLRNSIMSLDGGFTTPICKNSEPQTSTSIPA</sequence>